<gene>
    <name evidence="1" type="ORF">FZD51_08070</name>
</gene>
<dbReference type="PROSITE" id="PS51257">
    <property type="entry name" value="PROKAR_LIPOPROTEIN"/>
    <property type="match status" value="1"/>
</dbReference>
<evidence type="ECO:0000313" key="2">
    <source>
        <dbReference type="Proteomes" id="UP000322139"/>
    </source>
</evidence>
<accession>A0A5D4RFV5</accession>
<comment type="caution">
    <text evidence="1">The sequence shown here is derived from an EMBL/GenBank/DDBJ whole genome shotgun (WGS) entry which is preliminary data.</text>
</comment>
<reference evidence="1 2" key="1">
    <citation type="submission" date="2019-08" db="EMBL/GenBank/DDBJ databases">
        <title>Bacillus genomes from the desert of Cuatro Cienegas, Coahuila.</title>
        <authorList>
            <person name="Olmedo-Alvarez G."/>
        </authorList>
    </citation>
    <scope>NUCLEOTIDE SEQUENCE [LARGE SCALE GENOMIC DNA]</scope>
    <source>
        <strain evidence="1 2">CH446_14T</strain>
    </source>
</reference>
<evidence type="ECO:0000313" key="1">
    <source>
        <dbReference type="EMBL" id="TYS49171.1"/>
    </source>
</evidence>
<dbReference type="Proteomes" id="UP000322139">
    <property type="component" value="Unassembled WGS sequence"/>
</dbReference>
<protein>
    <submittedName>
        <fullName evidence="1">Uncharacterized protein</fullName>
    </submittedName>
</protein>
<name>A0A5D4RFV5_9BACI</name>
<sequence>MGLEKVMIAASLFLLLIAGCGTPSYYTYEGESENWDGEMEIKADETISEASITLKLMYDGEEIQEEKELAFWVSLPGHSKAAYQTDFSSKEEASVEHVFEHVKFPADIEENFTVLINLDGKQERLQLTLK</sequence>
<dbReference type="EMBL" id="VTER01000004">
    <property type="protein sequence ID" value="TYS49171.1"/>
    <property type="molecule type" value="Genomic_DNA"/>
</dbReference>
<proteinExistence type="predicted"/>
<organism evidence="1 2">
    <name type="scientific">Bacillus infantis</name>
    <dbReference type="NCBI Taxonomy" id="324767"/>
    <lineage>
        <taxon>Bacteria</taxon>
        <taxon>Bacillati</taxon>
        <taxon>Bacillota</taxon>
        <taxon>Bacilli</taxon>
        <taxon>Bacillales</taxon>
        <taxon>Bacillaceae</taxon>
        <taxon>Bacillus</taxon>
    </lineage>
</organism>
<dbReference type="RefSeq" id="WP_148974320.1">
    <property type="nucleotide sequence ID" value="NZ_JBNIKU010000001.1"/>
</dbReference>
<dbReference type="AlphaFoldDB" id="A0A5D4RFV5"/>